<evidence type="ECO:0000313" key="7">
    <source>
        <dbReference type="Proteomes" id="UP000598217"/>
    </source>
</evidence>
<feature type="region of interest" description="Disordered" evidence="3">
    <location>
        <begin position="170"/>
        <end position="189"/>
    </location>
</feature>
<feature type="domain" description="LamG-like jellyroll fold" evidence="5">
    <location>
        <begin position="439"/>
        <end position="584"/>
    </location>
</feature>
<feature type="domain" description="LamG-like jellyroll fold" evidence="5">
    <location>
        <begin position="209"/>
        <end position="351"/>
    </location>
</feature>
<dbReference type="SUPFAM" id="SSF49899">
    <property type="entry name" value="Concanavalin A-like lectins/glucanases"/>
    <property type="match status" value="2"/>
</dbReference>
<comment type="caution">
    <text evidence="6">The sequence shown here is derived from an EMBL/GenBank/DDBJ whole genome shotgun (WGS) entry which is preliminary data.</text>
</comment>
<accession>A0ABR9HI45</accession>
<dbReference type="Pfam" id="PF13385">
    <property type="entry name" value="Laminin_G_3"/>
    <property type="match status" value="2"/>
</dbReference>
<evidence type="ECO:0000256" key="4">
    <source>
        <dbReference type="SAM" id="SignalP"/>
    </source>
</evidence>
<evidence type="ECO:0000256" key="2">
    <source>
        <dbReference type="ARBA" id="ARBA00023157"/>
    </source>
</evidence>
<evidence type="ECO:0000313" key="6">
    <source>
        <dbReference type="EMBL" id="MBE1458688.1"/>
    </source>
</evidence>
<keyword evidence="1 4" id="KW-0732">Signal</keyword>
<organism evidence="6 7">
    <name type="scientific">Nocardiopsis terrae</name>
    <dbReference type="NCBI Taxonomy" id="372655"/>
    <lineage>
        <taxon>Bacteria</taxon>
        <taxon>Bacillati</taxon>
        <taxon>Actinomycetota</taxon>
        <taxon>Actinomycetes</taxon>
        <taxon>Streptosporangiales</taxon>
        <taxon>Nocardiopsidaceae</taxon>
        <taxon>Nocardiopsis</taxon>
    </lineage>
</organism>
<protein>
    <recommendedName>
        <fullName evidence="5">LamG-like jellyroll fold domain-containing protein</fullName>
    </recommendedName>
</protein>
<dbReference type="InterPro" id="IPR006558">
    <property type="entry name" value="LamG-like"/>
</dbReference>
<sequence>MSRRARARVAALLAPLLLLPALPAPALAEEGAEVTSADYPAGDEFHGSPGRPGDFTFSSNGSEDVQSYFYALNDSSCVHEAVPDEPGGSVTVTLTPRLAGPNRIYARTVDASGGSSACVLVYSFLVAPPSDPVAYFAFDEGQGDHAADIIDPDRGLDLSESVEWVRGRVGSAENPNTNPAPRLEGTAVRTDGRTDGEIVADHSSVDTSGSFSVSTWVKLDRAVADHVAVAQEGAAQSAFHLGYQGDTGQWVFRMSPEDEHRGGPREWTAAASTTSADVGVWTHLLGTHDERTGEITLYVDGIEQDTATHPEPWNAQGPLAIGRALFQGTGEYHWPGAIDDVRVWDRLVVDETVSDSETDSEVWRLANRPIAAEGRWMLDEWDGTTVSDATDHGLEATLHGDPLTAWNLADNDITFSPAVRLNGDDEYIEAPGPALRTDRSFSVAAWVRLDETGDGADTTAVSQAGTHQSGFYLGYEGSTGAWVFKMASHDDAATPEGSGWTHASSSWTAQPGEWTHLTGVYDHTRGELVLYVNGSEASRAAVYHAWHADGPLRIGSAQHGGSNTDHWTGDIDDVHAYQGVLEAHSISSVYAGFFPTAQN</sequence>
<dbReference type="PANTHER" id="PTHR46943:SF1">
    <property type="entry name" value="PENTRAXIN-RELATED PROTEIN PTX3"/>
    <property type="match status" value="1"/>
</dbReference>
<evidence type="ECO:0000256" key="3">
    <source>
        <dbReference type="SAM" id="MobiDB-lite"/>
    </source>
</evidence>
<dbReference type="RefSeq" id="WP_191269274.1">
    <property type="nucleotide sequence ID" value="NZ_BMXJ01000003.1"/>
</dbReference>
<feature type="signal peptide" evidence="4">
    <location>
        <begin position="1"/>
        <end position="28"/>
    </location>
</feature>
<dbReference type="SMART" id="SM00560">
    <property type="entry name" value="LamGL"/>
    <property type="match status" value="2"/>
</dbReference>
<dbReference type="InterPro" id="IPR013320">
    <property type="entry name" value="ConA-like_dom_sf"/>
</dbReference>
<evidence type="ECO:0000259" key="5">
    <source>
        <dbReference type="SMART" id="SM00560"/>
    </source>
</evidence>
<name>A0ABR9HI45_9ACTN</name>
<proteinExistence type="predicted"/>
<evidence type="ECO:0000256" key="1">
    <source>
        <dbReference type="ARBA" id="ARBA00022729"/>
    </source>
</evidence>
<reference evidence="6 7" key="1">
    <citation type="submission" date="2020-10" db="EMBL/GenBank/DDBJ databases">
        <title>Sequencing the genomes of 1000 actinobacteria strains.</title>
        <authorList>
            <person name="Klenk H.-P."/>
        </authorList>
    </citation>
    <scope>NUCLEOTIDE SEQUENCE [LARGE SCALE GENOMIC DNA]</scope>
    <source>
        <strain evidence="6 7">DSM 45157</strain>
    </source>
</reference>
<gene>
    <name evidence="6" type="ORF">H4W79_002902</name>
</gene>
<feature type="chain" id="PRO_5045682616" description="LamG-like jellyroll fold domain-containing protein" evidence="4">
    <location>
        <begin position="29"/>
        <end position="599"/>
    </location>
</feature>
<dbReference type="EMBL" id="JADBDY010000001">
    <property type="protein sequence ID" value="MBE1458688.1"/>
    <property type="molecule type" value="Genomic_DNA"/>
</dbReference>
<dbReference type="Proteomes" id="UP000598217">
    <property type="component" value="Unassembled WGS sequence"/>
</dbReference>
<dbReference type="InterPro" id="IPR042837">
    <property type="entry name" value="PTX3"/>
</dbReference>
<keyword evidence="7" id="KW-1185">Reference proteome</keyword>
<keyword evidence="2" id="KW-1015">Disulfide bond</keyword>
<dbReference type="PANTHER" id="PTHR46943">
    <property type="entry name" value="PENTRAXIN-RELATED PROTEIN PTX3"/>
    <property type="match status" value="1"/>
</dbReference>
<dbReference type="Gene3D" id="2.60.120.200">
    <property type="match status" value="2"/>
</dbReference>